<dbReference type="InterPro" id="IPR051681">
    <property type="entry name" value="Ser/Thr_Kinases-Pseudokinases"/>
</dbReference>
<dbReference type="AlphaFoldDB" id="A0A6G0XL68"/>
<comment type="caution">
    <text evidence="4">The sequence shown here is derived from an EMBL/GenBank/DDBJ whole genome shotgun (WGS) entry which is preliminary data.</text>
</comment>
<evidence type="ECO:0000256" key="1">
    <source>
        <dbReference type="SAM" id="MobiDB-lite"/>
    </source>
</evidence>
<accession>A0A6G0XL68</accession>
<dbReference type="SUPFAM" id="SSF56112">
    <property type="entry name" value="Protein kinase-like (PK-like)"/>
    <property type="match status" value="1"/>
</dbReference>
<dbReference type="PROSITE" id="PS50011">
    <property type="entry name" value="PROTEIN_KINASE_DOM"/>
    <property type="match status" value="1"/>
</dbReference>
<dbReference type="VEuPathDB" id="FungiDB:AeMF1_001852"/>
<feature type="transmembrane region" description="Helical" evidence="2">
    <location>
        <begin position="335"/>
        <end position="358"/>
    </location>
</feature>
<feature type="domain" description="Protein kinase" evidence="3">
    <location>
        <begin position="441"/>
        <end position="702"/>
    </location>
</feature>
<keyword evidence="5" id="KW-1185">Reference proteome</keyword>
<name>A0A6G0XL68_9STRA</name>
<dbReference type="InterPro" id="IPR000719">
    <property type="entry name" value="Prot_kinase_dom"/>
</dbReference>
<dbReference type="PANTHER" id="PTHR44329:SF214">
    <property type="entry name" value="PROTEIN KINASE DOMAIN-CONTAINING PROTEIN"/>
    <property type="match status" value="1"/>
</dbReference>
<evidence type="ECO:0000313" key="4">
    <source>
        <dbReference type="EMBL" id="KAF0741104.1"/>
    </source>
</evidence>
<gene>
    <name evidence="4" type="ORF">Ae201684_003673</name>
</gene>
<dbReference type="Proteomes" id="UP000481153">
    <property type="component" value="Unassembled WGS sequence"/>
</dbReference>
<sequence>MMTAKNNHSNRERHDLVPEMCGSRSSDHILISSRMNDTLRDSDLVSRFLALEERNETLDVEEMDAPPRVESRLEPYNLSWEDLSPLARQALAWDMGLVVTQLQGGTWIWNQVYVKTEGTTMAQIAWPFTRFDDISIDTIALPSTQTCRGPSRSYRVLLNKTKNATIDNLTKCVVKVLPNAVAVSTAVIAAEDALKPEQVPEPRLFCHLGRDSTSGTIMAIHTWSTEGTLDACSRGEPSGLIVPCDSNEQVAFYPRESQVMDKWLGRISSDKVTKTTTLPPGNSTNMPLTSNTTEPPANTTQSHSNAEESAITFPPSPSPTRSETIAADPASRSKAWIAGTAGGAVVLVALMLVFFCLYRRNRRSRQSVAVFEPYEEQPIQTPRAPFTLPLEKRFSKPALDCTTMPNRPLLSRSTAMEQQSLDPMYVESVLVNVRRLEFELLDFSDTIEINSSMAIYAGSYLRQPVAIKLLHLSSFHPFEQDKINRFADEICLVASFEHPNIITLVGYTWHSNVRSLMAVTELIPQGNLTLLLHEHPSLDWGRKAPLALDIARALQYLHVILHPMVIHGDLRSRNVLLNWPHAKLSGFSVSRQVYDDEMVHACVGSGFYTAPEVLRGGQYSELADMYSFGCILVEIDTHRPIYSDLRHSHIHLMQLILHDAIAPTVSPTCPPVIRQLVDQCLQRDPLNRPSAFDAARVLDAFVNARPFK</sequence>
<dbReference type="GO" id="GO:0004674">
    <property type="term" value="F:protein serine/threonine kinase activity"/>
    <property type="evidence" value="ECO:0007669"/>
    <property type="project" value="TreeGrafter"/>
</dbReference>
<dbReference type="Gene3D" id="3.30.200.20">
    <property type="entry name" value="Phosphorylase Kinase, domain 1"/>
    <property type="match status" value="1"/>
</dbReference>
<feature type="region of interest" description="Disordered" evidence="1">
    <location>
        <begin position="271"/>
        <end position="327"/>
    </location>
</feature>
<dbReference type="EMBL" id="VJMJ01000041">
    <property type="protein sequence ID" value="KAF0741104.1"/>
    <property type="molecule type" value="Genomic_DNA"/>
</dbReference>
<proteinExistence type="predicted"/>
<feature type="compositionally biased region" description="Polar residues" evidence="1">
    <location>
        <begin position="274"/>
        <end position="304"/>
    </location>
</feature>
<dbReference type="GO" id="GO:0005524">
    <property type="term" value="F:ATP binding"/>
    <property type="evidence" value="ECO:0007669"/>
    <property type="project" value="InterPro"/>
</dbReference>
<organism evidence="4 5">
    <name type="scientific">Aphanomyces euteiches</name>
    <dbReference type="NCBI Taxonomy" id="100861"/>
    <lineage>
        <taxon>Eukaryota</taxon>
        <taxon>Sar</taxon>
        <taxon>Stramenopiles</taxon>
        <taxon>Oomycota</taxon>
        <taxon>Saprolegniomycetes</taxon>
        <taxon>Saprolegniales</taxon>
        <taxon>Verrucalvaceae</taxon>
        <taxon>Aphanomyces</taxon>
    </lineage>
</organism>
<keyword evidence="2" id="KW-0472">Membrane</keyword>
<keyword evidence="2" id="KW-0812">Transmembrane</keyword>
<evidence type="ECO:0000313" key="5">
    <source>
        <dbReference type="Proteomes" id="UP000481153"/>
    </source>
</evidence>
<keyword evidence="2" id="KW-1133">Transmembrane helix</keyword>
<reference evidence="4 5" key="1">
    <citation type="submission" date="2019-07" db="EMBL/GenBank/DDBJ databases">
        <title>Genomics analysis of Aphanomyces spp. identifies a new class of oomycete effector associated with host adaptation.</title>
        <authorList>
            <person name="Gaulin E."/>
        </authorList>
    </citation>
    <scope>NUCLEOTIDE SEQUENCE [LARGE SCALE GENOMIC DNA]</scope>
    <source>
        <strain evidence="4 5">ATCC 201684</strain>
    </source>
</reference>
<evidence type="ECO:0000256" key="2">
    <source>
        <dbReference type="SAM" id="Phobius"/>
    </source>
</evidence>
<dbReference type="InterPro" id="IPR011009">
    <property type="entry name" value="Kinase-like_dom_sf"/>
</dbReference>
<dbReference type="InterPro" id="IPR008266">
    <property type="entry name" value="Tyr_kinase_AS"/>
</dbReference>
<evidence type="ECO:0000259" key="3">
    <source>
        <dbReference type="PROSITE" id="PS50011"/>
    </source>
</evidence>
<protein>
    <recommendedName>
        <fullName evidence="3">Protein kinase domain-containing protein</fullName>
    </recommendedName>
</protein>
<dbReference type="Gene3D" id="1.10.510.10">
    <property type="entry name" value="Transferase(Phosphotransferase) domain 1"/>
    <property type="match status" value="1"/>
</dbReference>
<dbReference type="Pfam" id="PF00069">
    <property type="entry name" value="Pkinase"/>
    <property type="match status" value="1"/>
</dbReference>
<dbReference type="PANTHER" id="PTHR44329">
    <property type="entry name" value="SERINE/THREONINE-PROTEIN KINASE TNNI3K-RELATED"/>
    <property type="match status" value="1"/>
</dbReference>
<dbReference type="PROSITE" id="PS00109">
    <property type="entry name" value="PROTEIN_KINASE_TYR"/>
    <property type="match status" value="1"/>
</dbReference>